<evidence type="ECO:0000313" key="4">
    <source>
        <dbReference type="Proteomes" id="UP000626982"/>
    </source>
</evidence>
<protein>
    <recommendedName>
        <fullName evidence="5">GAD-related domain-containing protein</fullName>
    </recommendedName>
</protein>
<feature type="domain" description="T6SS immunity protein Tdi1 C-terminal" evidence="2">
    <location>
        <begin position="122"/>
        <end position="170"/>
    </location>
</feature>
<name>A0ABQ2KBH7_9MICO</name>
<proteinExistence type="predicted"/>
<accession>A0ABQ2KBH7</accession>
<gene>
    <name evidence="3" type="ORF">GCM10010968_01770</name>
</gene>
<keyword evidence="4" id="KW-1185">Reference proteome</keyword>
<evidence type="ECO:0008006" key="5">
    <source>
        <dbReference type="Google" id="ProtNLM"/>
    </source>
</evidence>
<dbReference type="EMBL" id="BMLM01000001">
    <property type="protein sequence ID" value="GGN77340.1"/>
    <property type="molecule type" value="Genomic_DNA"/>
</dbReference>
<evidence type="ECO:0000259" key="1">
    <source>
        <dbReference type="Pfam" id="PF08887"/>
    </source>
</evidence>
<dbReference type="RefSeq" id="WP_188715037.1">
    <property type="nucleotide sequence ID" value="NZ_BAABBD010000001.1"/>
</dbReference>
<comment type="caution">
    <text evidence="3">The sequence shown here is derived from an EMBL/GenBank/DDBJ whole genome shotgun (WGS) entry which is preliminary data.</text>
</comment>
<evidence type="ECO:0000259" key="2">
    <source>
        <dbReference type="Pfam" id="PF08906"/>
    </source>
</evidence>
<reference evidence="4" key="1">
    <citation type="journal article" date="2019" name="Int. J. Syst. Evol. Microbiol.">
        <title>The Global Catalogue of Microorganisms (GCM) 10K type strain sequencing project: providing services to taxonomists for standard genome sequencing and annotation.</title>
        <authorList>
            <consortium name="The Broad Institute Genomics Platform"/>
            <consortium name="The Broad Institute Genome Sequencing Center for Infectious Disease"/>
            <person name="Wu L."/>
            <person name="Ma J."/>
        </authorList>
    </citation>
    <scope>NUCLEOTIDE SEQUENCE [LARGE SCALE GENOMIC DNA]</scope>
    <source>
        <strain evidence="4">CGMCC 1.6960</strain>
    </source>
</reference>
<dbReference type="InterPro" id="IPR014983">
    <property type="entry name" value="GAD-rel"/>
</dbReference>
<feature type="domain" description="GAD-related" evidence="1">
    <location>
        <begin position="11"/>
        <end position="90"/>
    </location>
</feature>
<dbReference type="InterPro" id="IPR015002">
    <property type="entry name" value="T6SS_Tdi1_C"/>
</dbReference>
<dbReference type="Pfam" id="PF08887">
    <property type="entry name" value="GAD-like"/>
    <property type="match status" value="1"/>
</dbReference>
<sequence>MIPITDFVLHAPVPQATIDAYRDRVHPEVIELWETYGFGTFGNGFFRIIDPGAYERGIGDVIGKVTGNRIAIPIMVTGLADLITWDPGHGVVGIIYRDQRTTGIGSDVNAIPDWLDLDGDQYVVDVFDGANFFAAQQVHGPLAFDESFTYVPLLSLGGPKKVENLKPRKTIEAIRTMVEFQGVIEH</sequence>
<evidence type="ECO:0000313" key="3">
    <source>
        <dbReference type="EMBL" id="GGN77340.1"/>
    </source>
</evidence>
<dbReference type="Proteomes" id="UP000626982">
    <property type="component" value="Unassembled WGS sequence"/>
</dbReference>
<dbReference type="Pfam" id="PF08906">
    <property type="entry name" value="T6SS_Tdi1_C"/>
    <property type="match status" value="1"/>
</dbReference>
<organism evidence="3 4">
    <name type="scientific">Agrococcus terreus</name>
    <dbReference type="NCBI Taxonomy" id="574649"/>
    <lineage>
        <taxon>Bacteria</taxon>
        <taxon>Bacillati</taxon>
        <taxon>Actinomycetota</taxon>
        <taxon>Actinomycetes</taxon>
        <taxon>Micrococcales</taxon>
        <taxon>Microbacteriaceae</taxon>
        <taxon>Agrococcus</taxon>
    </lineage>
</organism>